<dbReference type="Proteomes" id="UP000249390">
    <property type="component" value="Unassembled WGS sequence"/>
</dbReference>
<comment type="caution">
    <text evidence="2">The sequence shown here is derived from an EMBL/GenBank/DDBJ whole genome shotgun (WGS) entry which is preliminary data.</text>
</comment>
<protein>
    <submittedName>
        <fullName evidence="2">Uncharacterized protein</fullName>
    </submittedName>
</protein>
<dbReference type="EMBL" id="NQVE01000183">
    <property type="protein sequence ID" value="RAL41899.1"/>
    <property type="molecule type" value="Genomic_DNA"/>
</dbReference>
<name>A0A328DCA3_9ASTE</name>
<keyword evidence="1" id="KW-0175">Coiled coil</keyword>
<evidence type="ECO:0000256" key="1">
    <source>
        <dbReference type="SAM" id="Coils"/>
    </source>
</evidence>
<dbReference type="AlphaFoldDB" id="A0A328DCA3"/>
<sequence length="67" mass="8231">MRNFSAFGEAFRERLNKIRAEVKNEERRKEMAEKTWDRLSKAALITDYRCCRSVRQRCRYHFLSDKE</sequence>
<evidence type="ECO:0000313" key="2">
    <source>
        <dbReference type="EMBL" id="RAL41899.1"/>
    </source>
</evidence>
<organism evidence="2 3">
    <name type="scientific">Cuscuta australis</name>
    <dbReference type="NCBI Taxonomy" id="267555"/>
    <lineage>
        <taxon>Eukaryota</taxon>
        <taxon>Viridiplantae</taxon>
        <taxon>Streptophyta</taxon>
        <taxon>Embryophyta</taxon>
        <taxon>Tracheophyta</taxon>
        <taxon>Spermatophyta</taxon>
        <taxon>Magnoliopsida</taxon>
        <taxon>eudicotyledons</taxon>
        <taxon>Gunneridae</taxon>
        <taxon>Pentapetalae</taxon>
        <taxon>asterids</taxon>
        <taxon>lamiids</taxon>
        <taxon>Solanales</taxon>
        <taxon>Convolvulaceae</taxon>
        <taxon>Cuscuteae</taxon>
        <taxon>Cuscuta</taxon>
        <taxon>Cuscuta subgen. Grammica</taxon>
        <taxon>Cuscuta sect. Cleistogrammica</taxon>
    </lineage>
</organism>
<evidence type="ECO:0000313" key="3">
    <source>
        <dbReference type="Proteomes" id="UP000249390"/>
    </source>
</evidence>
<keyword evidence="3" id="KW-1185">Reference proteome</keyword>
<reference evidence="2 3" key="1">
    <citation type="submission" date="2018-06" db="EMBL/GenBank/DDBJ databases">
        <title>The Genome of Cuscuta australis (Dodder) Provides Insight into the Evolution of Plant Parasitism.</title>
        <authorList>
            <person name="Liu H."/>
        </authorList>
    </citation>
    <scope>NUCLEOTIDE SEQUENCE [LARGE SCALE GENOMIC DNA]</scope>
    <source>
        <strain evidence="3">cv. Yunnan</strain>
        <tissue evidence="2">Vines</tissue>
    </source>
</reference>
<feature type="coiled-coil region" evidence="1">
    <location>
        <begin position="8"/>
        <end position="42"/>
    </location>
</feature>
<accession>A0A328DCA3</accession>
<proteinExistence type="predicted"/>
<gene>
    <name evidence="2" type="ORF">DM860_009081</name>
</gene>